<reference evidence="1 2" key="1">
    <citation type="journal article" date="2012" name="Nat. Biotechnol.">
        <title>Draft genome sequence of pigeonpea (Cajanus cajan), an orphan legume crop of resource-poor farmers.</title>
        <authorList>
            <person name="Varshney R.K."/>
            <person name="Chen W."/>
            <person name="Li Y."/>
            <person name="Bharti A.K."/>
            <person name="Saxena R.K."/>
            <person name="Schlueter J.A."/>
            <person name="Donoghue M.T."/>
            <person name="Azam S."/>
            <person name="Fan G."/>
            <person name="Whaley A.M."/>
            <person name="Farmer A.D."/>
            <person name="Sheridan J."/>
            <person name="Iwata A."/>
            <person name="Tuteja R."/>
            <person name="Penmetsa R.V."/>
            <person name="Wu W."/>
            <person name="Upadhyaya H.D."/>
            <person name="Yang S.P."/>
            <person name="Shah T."/>
            <person name="Saxena K.B."/>
            <person name="Michael T."/>
            <person name="McCombie W.R."/>
            <person name="Yang B."/>
            <person name="Zhang G."/>
            <person name="Yang H."/>
            <person name="Wang J."/>
            <person name="Spillane C."/>
            <person name="Cook D.R."/>
            <person name="May G.D."/>
            <person name="Xu X."/>
            <person name="Jackson S.A."/>
        </authorList>
    </citation>
    <scope>NUCLEOTIDE SEQUENCE [LARGE SCALE GENOMIC DNA]</scope>
    <source>
        <strain evidence="2">cv. Asha</strain>
    </source>
</reference>
<gene>
    <name evidence="1" type="ORF">KK1_012692</name>
</gene>
<dbReference type="OMA" id="CGANWAS"/>
<accession>A0A151TH65</accession>
<dbReference type="PANTHER" id="PTHR11439:SF455">
    <property type="entry name" value="RLK (RECEPTOR-LIKE PROTEIN KINASE) 8, PUTATIVE-RELATED"/>
    <property type="match status" value="1"/>
</dbReference>
<name>A0A151TH65_CAJCA</name>
<dbReference type="PANTHER" id="PTHR11439">
    <property type="entry name" value="GAG-POL-RELATED RETROTRANSPOSON"/>
    <property type="match status" value="1"/>
</dbReference>
<organism evidence="1 2">
    <name type="scientific">Cajanus cajan</name>
    <name type="common">Pigeon pea</name>
    <name type="synonym">Cajanus indicus</name>
    <dbReference type="NCBI Taxonomy" id="3821"/>
    <lineage>
        <taxon>Eukaryota</taxon>
        <taxon>Viridiplantae</taxon>
        <taxon>Streptophyta</taxon>
        <taxon>Embryophyta</taxon>
        <taxon>Tracheophyta</taxon>
        <taxon>Spermatophyta</taxon>
        <taxon>Magnoliopsida</taxon>
        <taxon>eudicotyledons</taxon>
        <taxon>Gunneridae</taxon>
        <taxon>Pentapetalae</taxon>
        <taxon>rosids</taxon>
        <taxon>fabids</taxon>
        <taxon>Fabales</taxon>
        <taxon>Fabaceae</taxon>
        <taxon>Papilionoideae</taxon>
        <taxon>50 kb inversion clade</taxon>
        <taxon>NPAAA clade</taxon>
        <taxon>indigoferoid/millettioid clade</taxon>
        <taxon>Phaseoleae</taxon>
        <taxon>Cajanus</taxon>
    </lineage>
</organism>
<protein>
    <recommendedName>
        <fullName evidence="3">Retrovirus-related Pol polyprotein from transposon TNT 1-94</fullName>
    </recommendedName>
</protein>
<sequence>MFEAKAISSPLVSNCKLSKNGSDVLQDDTIYRSVVGALQYVTLTRPEISFAVNKACQFMAKPLKSHWTAVKRILHYLKGTLHNGLNQPFTLQTLCDADCTADLEDRRSTSGAAVFLAPNLISWRSSKQPIVARSSTEA</sequence>
<evidence type="ECO:0000313" key="1">
    <source>
        <dbReference type="EMBL" id="KYP66401.1"/>
    </source>
</evidence>
<dbReference type="Proteomes" id="UP000075243">
    <property type="component" value="Chromosome 6"/>
</dbReference>
<proteinExistence type="predicted"/>
<evidence type="ECO:0008006" key="3">
    <source>
        <dbReference type="Google" id="ProtNLM"/>
    </source>
</evidence>
<dbReference type="AlphaFoldDB" id="A0A151TH65"/>
<dbReference type="CDD" id="cd09272">
    <property type="entry name" value="RNase_HI_RT_Ty1"/>
    <property type="match status" value="1"/>
</dbReference>
<dbReference type="EMBL" id="CM003608">
    <property type="protein sequence ID" value="KYP66401.1"/>
    <property type="molecule type" value="Genomic_DNA"/>
</dbReference>
<evidence type="ECO:0000313" key="2">
    <source>
        <dbReference type="Proteomes" id="UP000075243"/>
    </source>
</evidence>
<dbReference type="Gramene" id="C.cajan_12318.t">
    <property type="protein sequence ID" value="C.cajan_12318.t"/>
    <property type="gene ID" value="C.cajan_12318"/>
</dbReference>
<keyword evidence="2" id="KW-1185">Reference proteome</keyword>